<evidence type="ECO:0000256" key="7">
    <source>
        <dbReference type="ARBA" id="ARBA00023242"/>
    </source>
</evidence>
<evidence type="ECO:0000256" key="5">
    <source>
        <dbReference type="ARBA" id="ARBA00023159"/>
    </source>
</evidence>
<evidence type="ECO:0000259" key="8">
    <source>
        <dbReference type="Pfam" id="PF07887"/>
    </source>
</evidence>
<dbReference type="InterPro" id="IPR046830">
    <property type="entry name" value="Calmod_bind_M"/>
</dbReference>
<evidence type="ECO:0000256" key="3">
    <source>
        <dbReference type="ARBA" id="ARBA00023015"/>
    </source>
</evidence>
<dbReference type="Pfam" id="PF20451">
    <property type="entry name" value="Calmod_bind_M"/>
    <property type="match status" value="1"/>
</dbReference>
<keyword evidence="5" id="KW-0010">Activator</keyword>
<evidence type="ECO:0000256" key="2">
    <source>
        <dbReference type="ARBA" id="ARBA00007214"/>
    </source>
</evidence>
<dbReference type="GO" id="GO:0003700">
    <property type="term" value="F:DNA-binding transcription factor activity"/>
    <property type="evidence" value="ECO:0007669"/>
    <property type="project" value="TreeGrafter"/>
</dbReference>
<dbReference type="EMBL" id="AP015037">
    <property type="protein sequence ID" value="BAT86107.1"/>
    <property type="molecule type" value="Genomic_DNA"/>
</dbReference>
<keyword evidence="6" id="KW-0804">Transcription</keyword>
<protein>
    <submittedName>
        <fullName evidence="11">Uncharacterized protein</fullName>
    </submittedName>
</protein>
<reference evidence="11 12" key="1">
    <citation type="journal article" date="2015" name="Sci. Rep.">
        <title>The power of single molecule real-time sequencing technology in the de novo assembly of a eukaryotic genome.</title>
        <authorList>
            <person name="Sakai H."/>
            <person name="Naito K."/>
            <person name="Ogiso-Tanaka E."/>
            <person name="Takahashi Y."/>
            <person name="Iseki K."/>
            <person name="Muto C."/>
            <person name="Satou K."/>
            <person name="Teruya K."/>
            <person name="Shiroma A."/>
            <person name="Shimoji M."/>
            <person name="Hirano T."/>
            <person name="Itoh T."/>
            <person name="Kaga A."/>
            <person name="Tomooka N."/>
        </authorList>
    </citation>
    <scope>NUCLEOTIDE SEQUENCE [LARGE SCALE GENOMIC DNA]</scope>
    <source>
        <strain evidence="12">cv. Shumari</strain>
    </source>
</reference>
<keyword evidence="3" id="KW-0805">Transcription regulation</keyword>
<keyword evidence="4" id="KW-0238">DNA-binding</keyword>
<gene>
    <name evidence="11" type="primary">Vigan.04G372700</name>
    <name evidence="11" type="ORF">VIGAN_04372700</name>
</gene>
<dbReference type="PANTHER" id="PTHR31713:SF43">
    <property type="entry name" value="CALMODULIN-BINDING PROTEIN 60 G"/>
    <property type="match status" value="1"/>
</dbReference>
<dbReference type="InterPro" id="IPR012416">
    <property type="entry name" value="CBP60"/>
</dbReference>
<keyword evidence="12" id="KW-1185">Reference proteome</keyword>
<dbReference type="AlphaFoldDB" id="A0A0S3RZU5"/>
<organism evidence="11 12">
    <name type="scientific">Vigna angularis var. angularis</name>
    <dbReference type="NCBI Taxonomy" id="157739"/>
    <lineage>
        <taxon>Eukaryota</taxon>
        <taxon>Viridiplantae</taxon>
        <taxon>Streptophyta</taxon>
        <taxon>Embryophyta</taxon>
        <taxon>Tracheophyta</taxon>
        <taxon>Spermatophyta</taxon>
        <taxon>Magnoliopsida</taxon>
        <taxon>eudicotyledons</taxon>
        <taxon>Gunneridae</taxon>
        <taxon>Pentapetalae</taxon>
        <taxon>rosids</taxon>
        <taxon>fabids</taxon>
        <taxon>Fabales</taxon>
        <taxon>Fabaceae</taxon>
        <taxon>Papilionoideae</taxon>
        <taxon>50 kb inversion clade</taxon>
        <taxon>NPAAA clade</taxon>
        <taxon>indigoferoid/millettioid clade</taxon>
        <taxon>Phaseoleae</taxon>
        <taxon>Vigna</taxon>
    </lineage>
</organism>
<dbReference type="GO" id="GO:0005634">
    <property type="term" value="C:nucleus"/>
    <property type="evidence" value="ECO:0007669"/>
    <property type="project" value="UniProtKB-SubCell"/>
</dbReference>
<proteinExistence type="inferred from homology"/>
<dbReference type="GO" id="GO:0043565">
    <property type="term" value="F:sequence-specific DNA binding"/>
    <property type="evidence" value="ECO:0007669"/>
    <property type="project" value="TreeGrafter"/>
</dbReference>
<dbReference type="InterPro" id="IPR046831">
    <property type="entry name" value="Calmodulin_bind_N"/>
</dbReference>
<dbReference type="GO" id="GO:0005516">
    <property type="term" value="F:calmodulin binding"/>
    <property type="evidence" value="ECO:0007669"/>
    <property type="project" value="InterPro"/>
</dbReference>
<keyword evidence="7" id="KW-0539">Nucleus</keyword>
<dbReference type="Pfam" id="PF20452">
    <property type="entry name" value="Calmod_bind_C"/>
    <property type="match status" value="1"/>
</dbReference>
<sequence>MAPKRTFDEEDHHNNDDTHLQTVAKRRRDETINHSLLAALEPVLRKLMEELIPPMLERHVSPCCRFCHNHQGGSSGGRAYQLCFVNELPKVIFTMANLTAEDGGSLEIELRDAASQQRLDTEEFSSMKAQIYVLDGAFESQDWTAEEFDGNIVKPREGKAPLLRGHTVIKIEKGVGFIDKKRLKITDNSCTTRSKTFRLGVKIVGSNSHGVGIREAISEPFRVKDKRGELARKSERPALNDEVWRLRNIGKAGELRKQLSKNKIKTVKDLLRRDTIGLLREKFGKINTWDKIIEHAKECELDESERYLYTYRAMEPEKSVSLVFNCIYELVEVIINGQHRSLKSLNSEEERFVGRMKEEAYSNLEHLEPIAATPTTHDIVSKLAGTQAVSYSAPYQGLQLPDHQGQLETSTSIVDSWPAFYDVFETYFIPNPDQWEQPNFFPLLCGDNGASCSQDSPSFLPNTAEYMASKRKAKTVWQKVRNAFELLIHPHRA</sequence>
<evidence type="ECO:0000313" key="12">
    <source>
        <dbReference type="Proteomes" id="UP000291084"/>
    </source>
</evidence>
<evidence type="ECO:0000256" key="1">
    <source>
        <dbReference type="ARBA" id="ARBA00004123"/>
    </source>
</evidence>
<feature type="domain" description="Calmodulin binding protein central" evidence="9">
    <location>
        <begin position="238"/>
        <end position="299"/>
    </location>
</feature>
<dbReference type="Proteomes" id="UP000291084">
    <property type="component" value="Chromosome 4"/>
</dbReference>
<comment type="similarity">
    <text evidence="2">Belongs to the plant ACBP60 protein family.</text>
</comment>
<evidence type="ECO:0000313" key="11">
    <source>
        <dbReference type="EMBL" id="BAT86107.1"/>
    </source>
</evidence>
<dbReference type="GO" id="GO:0080142">
    <property type="term" value="P:regulation of salicylic acid biosynthetic process"/>
    <property type="evidence" value="ECO:0007669"/>
    <property type="project" value="TreeGrafter"/>
</dbReference>
<evidence type="ECO:0000256" key="4">
    <source>
        <dbReference type="ARBA" id="ARBA00023125"/>
    </source>
</evidence>
<evidence type="ECO:0000256" key="6">
    <source>
        <dbReference type="ARBA" id="ARBA00023163"/>
    </source>
</evidence>
<dbReference type="Pfam" id="PF07887">
    <property type="entry name" value="Calmodulin_bind"/>
    <property type="match status" value="1"/>
</dbReference>
<feature type="domain" description="Calmodulin binding protein C-terminal" evidence="10">
    <location>
        <begin position="308"/>
        <end position="369"/>
    </location>
</feature>
<evidence type="ECO:0000259" key="9">
    <source>
        <dbReference type="Pfam" id="PF20451"/>
    </source>
</evidence>
<accession>A0A0S3RZU5</accession>
<comment type="subcellular location">
    <subcellularLocation>
        <location evidence="1">Nucleus</location>
    </subcellularLocation>
</comment>
<name>A0A0S3RZU5_PHAAN</name>
<dbReference type="PANTHER" id="PTHR31713">
    <property type="entry name" value="OS02G0177800 PROTEIN"/>
    <property type="match status" value="1"/>
</dbReference>
<feature type="domain" description="Calmodulin binding protein-like N-terminal" evidence="8">
    <location>
        <begin position="80"/>
        <end position="226"/>
    </location>
</feature>
<evidence type="ECO:0000259" key="10">
    <source>
        <dbReference type="Pfam" id="PF20452"/>
    </source>
</evidence>
<dbReference type="OrthoDB" id="748178at2759"/>
<dbReference type="InterPro" id="IPR046829">
    <property type="entry name" value="Calmod_bind_C"/>
</dbReference>